<dbReference type="Pfam" id="PF13432">
    <property type="entry name" value="TPR_16"/>
    <property type="match status" value="2"/>
</dbReference>
<dbReference type="InterPro" id="IPR006597">
    <property type="entry name" value="Sel1-like"/>
</dbReference>
<dbReference type="SMART" id="SM00028">
    <property type="entry name" value="TPR"/>
    <property type="match status" value="7"/>
</dbReference>
<dbReference type="InterPro" id="IPR011990">
    <property type="entry name" value="TPR-like_helical_dom_sf"/>
</dbReference>
<evidence type="ECO:0000313" key="2">
    <source>
        <dbReference type="Proteomes" id="UP001596156"/>
    </source>
</evidence>
<dbReference type="SUPFAM" id="SSF81901">
    <property type="entry name" value="HCP-like"/>
    <property type="match status" value="1"/>
</dbReference>
<dbReference type="Gene3D" id="1.25.40.10">
    <property type="entry name" value="Tetratricopeptide repeat domain"/>
    <property type="match status" value="4"/>
</dbReference>
<dbReference type="Proteomes" id="UP001596156">
    <property type="component" value="Unassembled WGS sequence"/>
</dbReference>
<dbReference type="EMBL" id="JBHSKL010000044">
    <property type="protein sequence ID" value="MFC5228730.1"/>
    <property type="molecule type" value="Genomic_DNA"/>
</dbReference>
<organism evidence="1 2">
    <name type="scientific">Streptomyces fimbriatus</name>
    <dbReference type="NCBI Taxonomy" id="68197"/>
    <lineage>
        <taxon>Bacteria</taxon>
        <taxon>Bacillati</taxon>
        <taxon>Actinomycetota</taxon>
        <taxon>Actinomycetes</taxon>
        <taxon>Kitasatosporales</taxon>
        <taxon>Streptomycetaceae</taxon>
        <taxon>Streptomyces</taxon>
    </lineage>
</organism>
<accession>A0ABW0DHN0</accession>
<dbReference type="SMART" id="SM00671">
    <property type="entry name" value="SEL1"/>
    <property type="match status" value="3"/>
</dbReference>
<sequence length="1261" mass="135953">MNVNGGIGISGVHIGDITIGAAPAYRLERFSFAPVVDADRFADQPSRLLDARSQIVPFSGREEELAALADWRDTGTAALSALLLHGPGGEGKTRLAARFAELSAAAGWEVVQARHHATAERPGEGAGSAGPHGLLVVVDYADRWAHPELVELLRDPLLNGPAVRVLLIGRTVQWWAALRGELRSVGATVTDLPLGHFADGVPDREQAFVTARDRFGAVLGVAGPVTETVRGFDGRAYGQVLTLHMAALVAALTARYPGSPMPDSVEGIAAYLLDRERMGWRRLYGARLQGEEFDTPPTVMARAVFAAVLGGAVSYDAGVARLDRLRLAPADRVLVDHRFCYPPLDRAQVLEPLYPDRLAEDFVALLMPGHEVSGYDPDPWAAKVPRTLLGIDEPDAPVPPSVGRTVTVLASAADRWPHVGAELGVLLAERPDVAVQAGSAALVALSEATYVDTDVLLDIEMRLPEGRQVELDVGSAAVTDRLVRERVDDTTRLQDAASWYSRLGVRLAYAGRKEEAIRANHKALAALHRLNELDPQTYGPEVALCTADIGSYLSDLGRHQEAVGFTRRATELLRAAVLEGQHECLPRLALALANYGNQLQNTGERTEALKAAQEAVAIHRRLAESDLADPSRFAFALNGLGTRLLALGQDQAALEAFRDSVTMYQKLTDSAPQAHLPGLARALTNLGTAHFRLRQGAEALQFAEESVKIRRHLVTLNPQAHTADLTLSLLNYAGRLSDVGRDEKAVAAAEEAVKLARKLFRADHVAHGGVLAHALASHGAVLAHVDRDDAVASLHEAVELYERLVLVDSAYESPLRTTRENLRALDADDRPRSPATSDAEVVNAFNEGVRLVKAGRPAEAEELYRRAAEAGLPDALYNLGHLCRELGRTADAKAWWSQAVTAGVTAACHDLGVLHWQLEDGDTARRWFRQGAEAGATNAMVSLGAALWNDGDLITAEHWFRTAAQAGDPDGDHRLGLLLAEQGRPHDAEAAFERAAEAGHAEAMRSLADHRMRHGRVTDAQHWWRISDARGEPMRKPPPPHEPRPEHPLVRAARERGIPAMSLLPDESVDLATEVLTQRVAALAEAGQLEEAAALCQDQVTTQERLLAATQDGRLPPVSPTMLYSLLRQRAVILAGLAPLEQALGRTDDALAHSEEAVTTLGALAARGGDVMPHARAQCVFAAIRADAGIDVERATTAIDEAITTFTRPAFASEDVQDDLCRATVVKADLLDHTGRHQEAAQLRHLLRHLLGAEPDGDGRT</sequence>
<dbReference type="PANTHER" id="PTHR19959:SF119">
    <property type="entry name" value="FUNGAL LIPASE-LIKE DOMAIN-CONTAINING PROTEIN"/>
    <property type="match status" value="1"/>
</dbReference>
<dbReference type="InterPro" id="IPR019734">
    <property type="entry name" value="TPR_rpt"/>
</dbReference>
<dbReference type="SUPFAM" id="SSF52540">
    <property type="entry name" value="P-loop containing nucleoside triphosphate hydrolases"/>
    <property type="match status" value="1"/>
</dbReference>
<gene>
    <name evidence="1" type="ORF">ACFPN6_30030</name>
</gene>
<reference evidence="2" key="1">
    <citation type="journal article" date="2019" name="Int. J. Syst. Evol. Microbiol.">
        <title>The Global Catalogue of Microorganisms (GCM) 10K type strain sequencing project: providing services to taxonomists for standard genome sequencing and annotation.</title>
        <authorList>
            <consortium name="The Broad Institute Genomics Platform"/>
            <consortium name="The Broad Institute Genome Sequencing Center for Infectious Disease"/>
            <person name="Wu L."/>
            <person name="Ma J."/>
        </authorList>
    </citation>
    <scope>NUCLEOTIDE SEQUENCE [LARGE SCALE GENOMIC DNA]</scope>
    <source>
        <strain evidence="2">CCM 8479</strain>
    </source>
</reference>
<comment type="caution">
    <text evidence="1">The sequence shown here is derived from an EMBL/GenBank/DDBJ whole genome shotgun (WGS) entry which is preliminary data.</text>
</comment>
<keyword evidence="2" id="KW-1185">Reference proteome</keyword>
<dbReference type="InterPro" id="IPR027417">
    <property type="entry name" value="P-loop_NTPase"/>
</dbReference>
<evidence type="ECO:0000313" key="1">
    <source>
        <dbReference type="EMBL" id="MFC5228730.1"/>
    </source>
</evidence>
<proteinExistence type="predicted"/>
<dbReference type="Pfam" id="PF13374">
    <property type="entry name" value="TPR_10"/>
    <property type="match status" value="3"/>
</dbReference>
<name>A0ABW0DHN0_STRFI</name>
<dbReference type="RefSeq" id="WP_344643637.1">
    <property type="nucleotide sequence ID" value="NZ_BAAASS010000005.1"/>
</dbReference>
<dbReference type="PANTHER" id="PTHR19959">
    <property type="entry name" value="KINESIN LIGHT CHAIN"/>
    <property type="match status" value="1"/>
</dbReference>
<protein>
    <submittedName>
        <fullName evidence="1">Tetratricopeptide repeat protein</fullName>
    </submittedName>
</protein>
<dbReference type="SUPFAM" id="SSF48452">
    <property type="entry name" value="TPR-like"/>
    <property type="match status" value="3"/>
</dbReference>